<reference evidence="2" key="1">
    <citation type="submission" date="2022-05" db="EMBL/GenBank/DDBJ databases">
        <title>The Musa troglodytarum L. genome provides insights into the mechanism of non-climacteric behaviour and enrichment of carotenoids.</title>
        <authorList>
            <person name="Wang J."/>
        </authorList>
    </citation>
    <scope>NUCLEOTIDE SEQUENCE</scope>
    <source>
        <tissue evidence="2">Leaf</tissue>
    </source>
</reference>
<dbReference type="EMBL" id="CP097511">
    <property type="protein sequence ID" value="URE44029.1"/>
    <property type="molecule type" value="Genomic_DNA"/>
</dbReference>
<sequence length="92" mass="10262">MGSLPSMGRRSCMAIVTNCYLLLIGVSGGALLSWWVCSFDYNQQMWMGPRHKKPLLSMLPLSTPSPVLSTIELFFVWGKIRVSSTTCNCLFV</sequence>
<protein>
    <submittedName>
        <fullName evidence="2">Uncharacterized protein</fullName>
    </submittedName>
</protein>
<feature type="transmembrane region" description="Helical" evidence="1">
    <location>
        <begin position="12"/>
        <end position="35"/>
    </location>
</feature>
<feature type="transmembrane region" description="Helical" evidence="1">
    <location>
        <begin position="55"/>
        <end position="77"/>
    </location>
</feature>
<keyword evidence="1" id="KW-1133">Transmembrane helix</keyword>
<dbReference type="InterPro" id="IPR032238">
    <property type="entry name" value="ATP-synth_Z"/>
</dbReference>
<proteinExistence type="predicted"/>
<dbReference type="AlphaFoldDB" id="A0A9E7LAX4"/>
<evidence type="ECO:0000313" key="2">
    <source>
        <dbReference type="EMBL" id="URE44029.1"/>
    </source>
</evidence>
<dbReference type="Proteomes" id="UP001055439">
    <property type="component" value="Chromosome 9"/>
</dbReference>
<evidence type="ECO:0000256" key="1">
    <source>
        <dbReference type="SAM" id="Phobius"/>
    </source>
</evidence>
<gene>
    <name evidence="2" type="ORF">MUK42_13771</name>
</gene>
<accession>A0A9E7LAX4</accession>
<evidence type="ECO:0000313" key="3">
    <source>
        <dbReference type="Proteomes" id="UP001055439"/>
    </source>
</evidence>
<name>A0A9E7LAX4_9LILI</name>
<keyword evidence="1" id="KW-0472">Membrane</keyword>
<keyword evidence="3" id="KW-1185">Reference proteome</keyword>
<dbReference type="Pfam" id="PF16594">
    <property type="entry name" value="ATP-synt_Z"/>
    <property type="match status" value="1"/>
</dbReference>
<keyword evidence="1" id="KW-0812">Transmembrane</keyword>
<organism evidence="2 3">
    <name type="scientific">Musa troglodytarum</name>
    <name type="common">fe'i banana</name>
    <dbReference type="NCBI Taxonomy" id="320322"/>
    <lineage>
        <taxon>Eukaryota</taxon>
        <taxon>Viridiplantae</taxon>
        <taxon>Streptophyta</taxon>
        <taxon>Embryophyta</taxon>
        <taxon>Tracheophyta</taxon>
        <taxon>Spermatophyta</taxon>
        <taxon>Magnoliopsida</taxon>
        <taxon>Liliopsida</taxon>
        <taxon>Zingiberales</taxon>
        <taxon>Musaceae</taxon>
        <taxon>Musa</taxon>
    </lineage>
</organism>